<dbReference type="KEGG" id="vg:5469957"/>
<dbReference type="EMBL" id="DQ890022">
    <property type="protein sequence ID" value="ABT15861.1"/>
    <property type="molecule type" value="Genomic_DNA"/>
</dbReference>
<dbReference type="Proteomes" id="UP000204095">
    <property type="component" value="Segment"/>
</dbReference>
<organism evidence="1 2">
    <name type="scientific">Paramecium bursaria Chlorella virus FR483</name>
    <name type="common">PBCV-FR483</name>
    <dbReference type="NCBI Taxonomy" id="399781"/>
    <lineage>
        <taxon>Viruses</taxon>
        <taxon>Varidnaviria</taxon>
        <taxon>Bamfordvirae</taxon>
        <taxon>Nucleocytoviricota</taxon>
        <taxon>Megaviricetes</taxon>
        <taxon>Algavirales</taxon>
        <taxon>Phycodnaviridae</taxon>
        <taxon>Chlorovirus</taxon>
        <taxon>Chlorovirus conductrix</taxon>
        <taxon>Paramecium bursaria Chlorella virus A1</taxon>
    </lineage>
</organism>
<accession>A7J7T0</accession>
<reference evidence="1 2" key="1">
    <citation type="journal article" date="2007" name="Virology">
        <title>Sequence and annotation of the 314-kb MT325 and the 321-kb FR483 viruses that infect Chlorella Pbi.</title>
        <authorList>
            <person name="Fitzgerald L.A."/>
            <person name="Graves M.V."/>
            <person name="Li X."/>
            <person name="Feldblyum T."/>
            <person name="Hartigan J."/>
            <person name="Van Etten J.L."/>
        </authorList>
    </citation>
    <scope>NUCLEOTIDE SEQUENCE [LARGE SCALE GENOMIC DNA]</scope>
    <source>
        <strain evidence="1 2">FR483</strain>
    </source>
</reference>
<organismHost>
    <name type="scientific">Paramecium bursaria</name>
    <dbReference type="NCBI Taxonomy" id="74790"/>
</organismHost>
<gene>
    <name evidence="1" type="primary">n576R</name>
    <name evidence="1" type="ORF">FR483_n576R</name>
</gene>
<evidence type="ECO:0000313" key="1">
    <source>
        <dbReference type="EMBL" id="ABT15861.1"/>
    </source>
</evidence>
<name>A7J7T0_PBCVF</name>
<dbReference type="GeneID" id="5469957"/>
<dbReference type="RefSeq" id="YP_001426208.1">
    <property type="nucleotide sequence ID" value="NC_008603.1"/>
</dbReference>
<sequence length="78" mass="8989">MFCECRYTSSTLPERKTRLAGQTPPGCSFPLLPGGPLPRSQGRQSELLPWQRIHCQTSRLRAQTQTWQAYHTWCVCRP</sequence>
<protein>
    <submittedName>
        <fullName evidence="1">Uncharacterized protein n576R</fullName>
    </submittedName>
</protein>
<proteinExistence type="predicted"/>
<evidence type="ECO:0000313" key="2">
    <source>
        <dbReference type="Proteomes" id="UP000204095"/>
    </source>
</evidence>